<dbReference type="RefSeq" id="XP_003657087.1">
    <property type="nucleotide sequence ID" value="XM_003657039.1"/>
</dbReference>
<dbReference type="Proteomes" id="UP000008181">
    <property type="component" value="Chromosome 5"/>
</dbReference>
<dbReference type="EMBL" id="CP003013">
    <property type="protein sequence ID" value="AEO70751.1"/>
    <property type="molecule type" value="Genomic_DNA"/>
</dbReference>
<dbReference type="GeneID" id="11519438"/>
<evidence type="ECO:0000313" key="2">
    <source>
        <dbReference type="Proteomes" id="UP000008181"/>
    </source>
</evidence>
<gene>
    <name evidence="1" type="ORF">THITE_114580</name>
</gene>
<evidence type="ECO:0000313" key="1">
    <source>
        <dbReference type="EMBL" id="AEO70751.1"/>
    </source>
</evidence>
<dbReference type="OrthoDB" id="2896980at2759"/>
<accession>G2RDB2</accession>
<protein>
    <submittedName>
        <fullName evidence="1">Uncharacterized protein</fullName>
    </submittedName>
</protein>
<name>G2RDB2_THETT</name>
<dbReference type="HOGENOM" id="CLU_909685_0_0_1"/>
<reference evidence="1 2" key="1">
    <citation type="journal article" date="2011" name="Nat. Biotechnol.">
        <title>Comparative genomic analysis of the thermophilic biomass-degrading fungi Myceliophthora thermophila and Thielavia terrestris.</title>
        <authorList>
            <person name="Berka R.M."/>
            <person name="Grigoriev I.V."/>
            <person name="Otillar R."/>
            <person name="Salamov A."/>
            <person name="Grimwood J."/>
            <person name="Reid I."/>
            <person name="Ishmael N."/>
            <person name="John T."/>
            <person name="Darmond C."/>
            <person name="Moisan M.-C."/>
            <person name="Henrissat B."/>
            <person name="Coutinho P.M."/>
            <person name="Lombard V."/>
            <person name="Natvig D.O."/>
            <person name="Lindquist E."/>
            <person name="Schmutz J."/>
            <person name="Lucas S."/>
            <person name="Harris P."/>
            <person name="Powlowski J."/>
            <person name="Bellemare A."/>
            <person name="Taylor D."/>
            <person name="Butler G."/>
            <person name="de Vries R.P."/>
            <person name="Allijn I.E."/>
            <person name="van den Brink J."/>
            <person name="Ushinsky S."/>
            <person name="Storms R."/>
            <person name="Powell A.J."/>
            <person name="Paulsen I.T."/>
            <person name="Elbourne L.D.H."/>
            <person name="Baker S.E."/>
            <person name="Magnuson J."/>
            <person name="LaBoissiere S."/>
            <person name="Clutterbuck A.J."/>
            <person name="Martinez D."/>
            <person name="Wogulis M."/>
            <person name="de Leon A.L."/>
            <person name="Rey M.W."/>
            <person name="Tsang A."/>
        </authorList>
    </citation>
    <scope>NUCLEOTIDE SEQUENCE [LARGE SCALE GENOMIC DNA]</scope>
    <source>
        <strain evidence="2">ATCC 38088 / NRRL 8126</strain>
    </source>
</reference>
<proteinExistence type="predicted"/>
<dbReference type="KEGG" id="ttt:THITE_114580"/>
<organism evidence="1 2">
    <name type="scientific">Thermothielavioides terrestris (strain ATCC 38088 / NRRL 8126)</name>
    <name type="common">Thielavia terrestris</name>
    <dbReference type="NCBI Taxonomy" id="578455"/>
    <lineage>
        <taxon>Eukaryota</taxon>
        <taxon>Fungi</taxon>
        <taxon>Dikarya</taxon>
        <taxon>Ascomycota</taxon>
        <taxon>Pezizomycotina</taxon>
        <taxon>Sordariomycetes</taxon>
        <taxon>Sordariomycetidae</taxon>
        <taxon>Sordariales</taxon>
        <taxon>Chaetomiaceae</taxon>
        <taxon>Thermothielavioides</taxon>
        <taxon>Thermothielavioides terrestris</taxon>
    </lineage>
</organism>
<sequence length="306" mass="33890">MPISPKRRWLTCLTYYLIRKSDYSVYDAFRKGLRLPIPNPDNIPAGSPGQGGQYTRNTIPPKLWAPLEFDKGLSAAYKFVEDVKQDLEGINAIDVAGLTKLNSRSGENDLIKLFSLLVMHPIEIALSRIKLPESYELNVRCEAPPEEGRAVRVDMLLEVLGPEGPRTLAVLEMKNFGVVKDEMGGIMAAKVSSVQEAQSVAPSSSVRFQDDSVFLVRQCAAYATRFETRHIALCDGSVAIFMDFTQLPEALRKARMNDPESPGGFAGDIVLLHTQTDPSNFHYALLAFFKGAVDEWLQTLEGVGRP</sequence>
<keyword evidence="2" id="KW-1185">Reference proteome</keyword>
<dbReference type="AlphaFoldDB" id="G2RDB2"/>